<evidence type="ECO:0000313" key="7">
    <source>
        <dbReference type="Proteomes" id="UP000225706"/>
    </source>
</evidence>
<dbReference type="InterPro" id="IPR036514">
    <property type="entry name" value="SGNH_hydro_sf"/>
</dbReference>
<name>A0A2B4REY6_STYPI</name>
<evidence type="ECO:0000256" key="3">
    <source>
        <dbReference type="SAM" id="MobiDB-lite"/>
    </source>
</evidence>
<dbReference type="Proteomes" id="UP000225706">
    <property type="component" value="Unassembled WGS sequence"/>
</dbReference>
<feature type="compositionally biased region" description="Polar residues" evidence="3">
    <location>
        <begin position="1"/>
        <end position="23"/>
    </location>
</feature>
<dbReference type="EMBL" id="LSMT01000655">
    <property type="protein sequence ID" value="PFX15373.1"/>
    <property type="molecule type" value="Genomic_DNA"/>
</dbReference>
<evidence type="ECO:0000259" key="4">
    <source>
        <dbReference type="Pfam" id="PF13359"/>
    </source>
</evidence>
<protein>
    <submittedName>
        <fullName evidence="6">Uncharacterized protein</fullName>
    </submittedName>
</protein>
<dbReference type="CDD" id="cd00229">
    <property type="entry name" value="SGNH_hydrolase"/>
    <property type="match status" value="1"/>
</dbReference>
<sequence>MECDITQQEQQQNDAPPESQSLEKQLPKTKQEIEDLKKEIEILTFEKDDQVLVDKGFQIQDLLDTRPAKLVIPPNLSRTKSMQFSPEEVTKTQKISRLGIHVERAMRRVEEYQIFEKVLPPSIAGHSFVRRLSSDLRSNFDARAAKHFNRLGDAVIHLHGVGGRTVKKLRLYDLGVVSALKPDVIILEIGTNDLGANRPEVVGSGIDDLVQLLLQSYSVRVIGICEVIPRVRAPFFNTAATTSTSISPMFYSLVPTFFPGAIRA</sequence>
<feature type="region of interest" description="Disordered" evidence="3">
    <location>
        <begin position="1"/>
        <end position="30"/>
    </location>
</feature>
<dbReference type="InterPro" id="IPR027806">
    <property type="entry name" value="HARBI1_dom"/>
</dbReference>
<dbReference type="STRING" id="50429.A0A2B4REY6"/>
<evidence type="ECO:0000256" key="2">
    <source>
        <dbReference type="ARBA" id="ARBA00022723"/>
    </source>
</evidence>
<comment type="caution">
    <text evidence="6">The sequence shown here is derived from an EMBL/GenBank/DDBJ whole genome shotgun (WGS) entry which is preliminary data.</text>
</comment>
<evidence type="ECO:0000259" key="5">
    <source>
        <dbReference type="Pfam" id="PF13472"/>
    </source>
</evidence>
<gene>
    <name evidence="6" type="ORF">AWC38_SpisGene20400</name>
</gene>
<accession>A0A2B4REY6</accession>
<dbReference type="PANTHER" id="PTHR23080">
    <property type="entry name" value="THAP DOMAIN PROTEIN"/>
    <property type="match status" value="1"/>
</dbReference>
<keyword evidence="7" id="KW-1185">Reference proteome</keyword>
<reference evidence="7" key="1">
    <citation type="journal article" date="2017" name="bioRxiv">
        <title>Comparative analysis of the genomes of Stylophora pistillata and Acropora digitifera provides evidence for extensive differences between species of corals.</title>
        <authorList>
            <person name="Voolstra C.R."/>
            <person name="Li Y."/>
            <person name="Liew Y.J."/>
            <person name="Baumgarten S."/>
            <person name="Zoccola D."/>
            <person name="Flot J.-F."/>
            <person name="Tambutte S."/>
            <person name="Allemand D."/>
            <person name="Aranda M."/>
        </authorList>
    </citation>
    <scope>NUCLEOTIDE SEQUENCE [LARGE SCALE GENOMIC DNA]</scope>
</reference>
<organism evidence="6 7">
    <name type="scientific">Stylophora pistillata</name>
    <name type="common">Smooth cauliflower coral</name>
    <dbReference type="NCBI Taxonomy" id="50429"/>
    <lineage>
        <taxon>Eukaryota</taxon>
        <taxon>Metazoa</taxon>
        <taxon>Cnidaria</taxon>
        <taxon>Anthozoa</taxon>
        <taxon>Hexacorallia</taxon>
        <taxon>Scleractinia</taxon>
        <taxon>Astrocoeniina</taxon>
        <taxon>Pocilloporidae</taxon>
        <taxon>Stylophora</taxon>
    </lineage>
</organism>
<evidence type="ECO:0000313" key="6">
    <source>
        <dbReference type="EMBL" id="PFX15373.1"/>
    </source>
</evidence>
<dbReference type="SUPFAM" id="SSF52266">
    <property type="entry name" value="SGNH hydrolase"/>
    <property type="match status" value="1"/>
</dbReference>
<proteinExistence type="predicted"/>
<comment type="cofactor">
    <cofactor evidence="1">
        <name>a divalent metal cation</name>
        <dbReference type="ChEBI" id="CHEBI:60240"/>
    </cofactor>
</comment>
<dbReference type="PANTHER" id="PTHR23080:SF133">
    <property type="entry name" value="SI:CH211-262I1.5-RELATED"/>
    <property type="match status" value="1"/>
</dbReference>
<dbReference type="GO" id="GO:0046872">
    <property type="term" value="F:metal ion binding"/>
    <property type="evidence" value="ECO:0007669"/>
    <property type="project" value="UniProtKB-KW"/>
</dbReference>
<feature type="domain" description="DDE Tnp4" evidence="4">
    <location>
        <begin position="39"/>
        <end position="123"/>
    </location>
</feature>
<feature type="domain" description="SGNH hydrolase-type esterase" evidence="5">
    <location>
        <begin position="139"/>
        <end position="229"/>
    </location>
</feature>
<dbReference type="InterPro" id="IPR013830">
    <property type="entry name" value="SGNH_hydro"/>
</dbReference>
<dbReference type="AlphaFoldDB" id="A0A2B4REY6"/>
<dbReference type="Pfam" id="PF13359">
    <property type="entry name" value="DDE_Tnp_4"/>
    <property type="match status" value="1"/>
</dbReference>
<dbReference type="Gene3D" id="3.40.50.1110">
    <property type="entry name" value="SGNH hydrolase"/>
    <property type="match status" value="1"/>
</dbReference>
<dbReference type="Pfam" id="PF13472">
    <property type="entry name" value="Lipase_GDSL_2"/>
    <property type="match status" value="1"/>
</dbReference>
<keyword evidence="2" id="KW-0479">Metal-binding</keyword>
<evidence type="ECO:0000256" key="1">
    <source>
        <dbReference type="ARBA" id="ARBA00001968"/>
    </source>
</evidence>